<reference evidence="2 3" key="1">
    <citation type="journal article" date="2011" name="Science">
        <title>The ecoresponsive genome of Daphnia pulex.</title>
        <authorList>
            <person name="Colbourne J.K."/>
            <person name="Pfrender M.E."/>
            <person name="Gilbert D."/>
            <person name="Thomas W.K."/>
            <person name="Tucker A."/>
            <person name="Oakley T.H."/>
            <person name="Tokishita S."/>
            <person name="Aerts A."/>
            <person name="Arnold G.J."/>
            <person name="Basu M.K."/>
            <person name="Bauer D.J."/>
            <person name="Caceres C.E."/>
            <person name="Carmel L."/>
            <person name="Casola C."/>
            <person name="Choi J.H."/>
            <person name="Detter J.C."/>
            <person name="Dong Q."/>
            <person name="Dusheyko S."/>
            <person name="Eads B.D."/>
            <person name="Frohlich T."/>
            <person name="Geiler-Samerotte K.A."/>
            <person name="Gerlach D."/>
            <person name="Hatcher P."/>
            <person name="Jogdeo S."/>
            <person name="Krijgsveld J."/>
            <person name="Kriventseva E.V."/>
            <person name="Kultz D."/>
            <person name="Laforsch C."/>
            <person name="Lindquist E."/>
            <person name="Lopez J."/>
            <person name="Manak J.R."/>
            <person name="Muller J."/>
            <person name="Pangilinan J."/>
            <person name="Patwardhan R.P."/>
            <person name="Pitluck S."/>
            <person name="Pritham E.J."/>
            <person name="Rechtsteiner A."/>
            <person name="Rho M."/>
            <person name="Rogozin I.B."/>
            <person name="Sakarya O."/>
            <person name="Salamov A."/>
            <person name="Schaack S."/>
            <person name="Shapiro H."/>
            <person name="Shiga Y."/>
            <person name="Skalitzky C."/>
            <person name="Smith Z."/>
            <person name="Souvorov A."/>
            <person name="Sung W."/>
            <person name="Tang Z."/>
            <person name="Tsuchiya D."/>
            <person name="Tu H."/>
            <person name="Vos H."/>
            <person name="Wang M."/>
            <person name="Wolf Y.I."/>
            <person name="Yamagata H."/>
            <person name="Yamada T."/>
            <person name="Ye Y."/>
            <person name="Shaw J.R."/>
            <person name="Andrews J."/>
            <person name="Crease T.J."/>
            <person name="Tang H."/>
            <person name="Lucas S.M."/>
            <person name="Robertson H.M."/>
            <person name="Bork P."/>
            <person name="Koonin E.V."/>
            <person name="Zdobnov E.M."/>
            <person name="Grigoriev I.V."/>
            <person name="Lynch M."/>
            <person name="Boore J.L."/>
        </authorList>
    </citation>
    <scope>NUCLEOTIDE SEQUENCE [LARGE SCALE GENOMIC DNA]</scope>
</reference>
<proteinExistence type="predicted"/>
<dbReference type="PhylomeDB" id="E9GZX9"/>
<dbReference type="InterPro" id="IPR027417">
    <property type="entry name" value="P-loop_NTPase"/>
</dbReference>
<organism evidence="2 3">
    <name type="scientific">Daphnia pulex</name>
    <name type="common">Water flea</name>
    <dbReference type="NCBI Taxonomy" id="6669"/>
    <lineage>
        <taxon>Eukaryota</taxon>
        <taxon>Metazoa</taxon>
        <taxon>Ecdysozoa</taxon>
        <taxon>Arthropoda</taxon>
        <taxon>Crustacea</taxon>
        <taxon>Branchiopoda</taxon>
        <taxon>Diplostraca</taxon>
        <taxon>Cladocera</taxon>
        <taxon>Anomopoda</taxon>
        <taxon>Daphniidae</taxon>
        <taxon>Daphnia</taxon>
    </lineage>
</organism>
<dbReference type="AlphaFoldDB" id="E9GZX9"/>
<accession>E9GZX9</accession>
<dbReference type="GO" id="GO:0003676">
    <property type="term" value="F:nucleic acid binding"/>
    <property type="evidence" value="ECO:0007669"/>
    <property type="project" value="InterPro"/>
</dbReference>
<dbReference type="KEGG" id="dpx:DAPPUDRAFT_251211"/>
<keyword evidence="3" id="KW-1185">Reference proteome</keyword>
<dbReference type="SUPFAM" id="SSF52540">
    <property type="entry name" value="P-loop containing nucleoside triphosphate hydrolases"/>
    <property type="match status" value="1"/>
</dbReference>
<evidence type="ECO:0000313" key="2">
    <source>
        <dbReference type="EMBL" id="EFX74896.1"/>
    </source>
</evidence>
<dbReference type="InterPro" id="IPR011545">
    <property type="entry name" value="DEAD/DEAH_box_helicase_dom"/>
</dbReference>
<sequence>MTAEENDSGYPKQVKIIESTMSKRDCMVVMPTSDGKSACFLIPVYERQNY</sequence>
<protein>
    <recommendedName>
        <fullName evidence="1">DEAD/DEAH-box helicase domain-containing protein</fullName>
    </recommendedName>
</protein>
<dbReference type="Proteomes" id="UP000000305">
    <property type="component" value="Unassembled WGS sequence"/>
</dbReference>
<dbReference type="Pfam" id="PF00270">
    <property type="entry name" value="DEAD"/>
    <property type="match status" value="1"/>
</dbReference>
<dbReference type="InParanoid" id="E9GZX9"/>
<dbReference type="HOGENOM" id="CLU_3126482_0_0_1"/>
<dbReference type="Gene3D" id="3.40.50.300">
    <property type="entry name" value="P-loop containing nucleotide triphosphate hydrolases"/>
    <property type="match status" value="1"/>
</dbReference>
<evidence type="ECO:0000313" key="3">
    <source>
        <dbReference type="Proteomes" id="UP000000305"/>
    </source>
</evidence>
<dbReference type="OrthoDB" id="10261556at2759"/>
<gene>
    <name evidence="2" type="ORF">DAPPUDRAFT_251211</name>
</gene>
<dbReference type="GO" id="GO:0005524">
    <property type="term" value="F:ATP binding"/>
    <property type="evidence" value="ECO:0007669"/>
    <property type="project" value="InterPro"/>
</dbReference>
<feature type="domain" description="DEAD/DEAH-box helicase" evidence="1">
    <location>
        <begin position="11"/>
        <end position="47"/>
    </location>
</feature>
<dbReference type="EMBL" id="GL732579">
    <property type="protein sequence ID" value="EFX74896.1"/>
    <property type="molecule type" value="Genomic_DNA"/>
</dbReference>
<evidence type="ECO:0000259" key="1">
    <source>
        <dbReference type="Pfam" id="PF00270"/>
    </source>
</evidence>
<name>E9GZX9_DAPPU</name>